<dbReference type="EMBL" id="LR796651">
    <property type="protein sequence ID" value="CAB4157889.1"/>
    <property type="molecule type" value="Genomic_DNA"/>
</dbReference>
<evidence type="ECO:0000313" key="2">
    <source>
        <dbReference type="EMBL" id="CAB4157889.1"/>
    </source>
</evidence>
<dbReference type="SUPFAM" id="SSF53448">
    <property type="entry name" value="Nucleotide-diphospho-sugar transferases"/>
    <property type="match status" value="1"/>
</dbReference>
<proteinExistence type="predicted"/>
<evidence type="ECO:0000259" key="1">
    <source>
        <dbReference type="Pfam" id="PF01755"/>
    </source>
</evidence>
<dbReference type="InterPro" id="IPR002654">
    <property type="entry name" value="Glyco_trans_25"/>
</dbReference>
<organism evidence="2">
    <name type="scientific">uncultured Caudovirales phage</name>
    <dbReference type="NCBI Taxonomy" id="2100421"/>
    <lineage>
        <taxon>Viruses</taxon>
        <taxon>Duplodnaviria</taxon>
        <taxon>Heunggongvirae</taxon>
        <taxon>Uroviricota</taxon>
        <taxon>Caudoviricetes</taxon>
        <taxon>Peduoviridae</taxon>
        <taxon>Maltschvirus</taxon>
        <taxon>Maltschvirus maltsch</taxon>
    </lineage>
</organism>
<protein>
    <recommendedName>
        <fullName evidence="1">Glycosyl transferase family 25 domain-containing protein</fullName>
    </recommendedName>
</protein>
<sequence length="250" mass="29310">MTNSNGCFYVFHTQKKDINHPRNICAKNINEHASLFLNKLDSVTIKIVDDYGVKNFLDNNKKFLIDPKGWDPYHRTELNSYKRGKDRPLGWSYGYIGVFAGSYIAWKNFLNTDYDYLVLFENDMILNDNFFELMFNYMKLLPEDWDLFYQYSPGNPNDKKINVVENSYPICKPYQHFCNAAYVISRRGAEKAILEIESKPVFLPVDWFFLKQLDIFNIFTVVPEADMGCSMLDLKSTHQHLGFTDISHLL</sequence>
<reference evidence="2" key="1">
    <citation type="submission" date="2020-04" db="EMBL/GenBank/DDBJ databases">
        <authorList>
            <person name="Chiriac C."/>
            <person name="Salcher M."/>
            <person name="Ghai R."/>
            <person name="Kavagutti S V."/>
        </authorList>
    </citation>
    <scope>NUCLEOTIDE SEQUENCE</scope>
</reference>
<feature type="domain" description="Glycosyl transferase family 25" evidence="1">
    <location>
        <begin position="81"/>
        <end position="207"/>
    </location>
</feature>
<gene>
    <name evidence="2" type="ORF">UFOVP694_55</name>
</gene>
<name>A0A6J5NFA3_9CAUD</name>
<dbReference type="Pfam" id="PF01755">
    <property type="entry name" value="Glyco_transf_25"/>
    <property type="match status" value="1"/>
</dbReference>
<dbReference type="InterPro" id="IPR029044">
    <property type="entry name" value="Nucleotide-diphossugar_trans"/>
</dbReference>
<accession>A0A6J5NFA3</accession>